<dbReference type="InterPro" id="IPR022684">
    <property type="entry name" value="Calpain_cysteine_protease"/>
</dbReference>
<evidence type="ECO:0000259" key="8">
    <source>
        <dbReference type="PROSITE" id="PS50203"/>
    </source>
</evidence>
<reference evidence="9" key="1">
    <citation type="submission" date="2021-01" db="EMBL/GenBank/DDBJ databases">
        <authorList>
            <person name="Corre E."/>
            <person name="Pelletier E."/>
            <person name="Niang G."/>
            <person name="Scheremetjew M."/>
            <person name="Finn R."/>
            <person name="Kale V."/>
            <person name="Holt S."/>
            <person name="Cochrane G."/>
            <person name="Meng A."/>
            <person name="Brown T."/>
            <person name="Cohen L."/>
        </authorList>
    </citation>
    <scope>NUCLEOTIDE SEQUENCE</scope>
    <source>
        <strain evidence="9">CCMP2877</strain>
    </source>
</reference>
<feature type="compositionally biased region" description="Basic and acidic residues" evidence="7">
    <location>
        <begin position="976"/>
        <end position="996"/>
    </location>
</feature>
<evidence type="ECO:0000256" key="4">
    <source>
        <dbReference type="ARBA" id="ARBA00022807"/>
    </source>
</evidence>
<evidence type="ECO:0000256" key="7">
    <source>
        <dbReference type="SAM" id="MobiDB-lite"/>
    </source>
</evidence>
<dbReference type="InterPro" id="IPR036213">
    <property type="entry name" value="Calpain_III_sf"/>
</dbReference>
<dbReference type="InterPro" id="IPR022683">
    <property type="entry name" value="Calpain_III"/>
</dbReference>
<evidence type="ECO:0000256" key="3">
    <source>
        <dbReference type="ARBA" id="ARBA00022801"/>
    </source>
</evidence>
<keyword evidence="3" id="KW-0378">Hydrolase</keyword>
<organism evidence="9">
    <name type="scientific">Phaeomonas parva</name>
    <dbReference type="NCBI Taxonomy" id="124430"/>
    <lineage>
        <taxon>Eukaryota</taxon>
        <taxon>Sar</taxon>
        <taxon>Stramenopiles</taxon>
        <taxon>Ochrophyta</taxon>
        <taxon>Pinguiophyceae</taxon>
        <taxon>Pinguiochrysidales</taxon>
        <taxon>Pinguiochrysidaceae</taxon>
        <taxon>Phaeomonas</taxon>
    </lineage>
</organism>
<comment type="caution">
    <text evidence="6">Lacks conserved residue(s) required for the propagation of feature annotation.</text>
</comment>
<keyword evidence="2" id="KW-0645">Protease</keyword>
<dbReference type="GO" id="GO:0004198">
    <property type="term" value="F:calcium-dependent cysteine-type endopeptidase activity"/>
    <property type="evidence" value="ECO:0007669"/>
    <property type="project" value="InterPro"/>
</dbReference>
<evidence type="ECO:0000256" key="6">
    <source>
        <dbReference type="PROSITE-ProRule" id="PRU00239"/>
    </source>
</evidence>
<dbReference type="Pfam" id="PF00648">
    <property type="entry name" value="Peptidase_C2"/>
    <property type="match status" value="1"/>
</dbReference>
<dbReference type="InterPro" id="IPR022682">
    <property type="entry name" value="Calpain_domain_III"/>
</dbReference>
<dbReference type="PROSITE" id="PS50203">
    <property type="entry name" value="CALPAIN_CAT"/>
    <property type="match status" value="1"/>
</dbReference>
<protein>
    <recommendedName>
        <fullName evidence="8">Calpain catalytic domain-containing protein</fullName>
    </recommendedName>
</protein>
<dbReference type="GO" id="GO:0006508">
    <property type="term" value="P:proteolysis"/>
    <property type="evidence" value="ECO:0007669"/>
    <property type="project" value="UniProtKB-KW"/>
</dbReference>
<keyword evidence="4" id="KW-0788">Thiol protease</keyword>
<sequence>MAALTEEEIIAQLELQADGTSIFEDDWKALYRNPSQVPAYDEHGGDFRWLRPAQYLRRPEYFHWVGDRVQLQAGRLDDAWFLGALAAVASHPAGLVEALFGSNADDFKRYGVYTCRFYLNGEWREVICDTKLPVEDKPVNPFADMEAAEEGPGMAPIYGHSAHPEELWVSFIEKAYAKLNGSYENLNEGSPAEALVDLTGGSCVELDMASDTAKQLAGSGELWDLLLAHINDGGILCGQVEPPNASEGKEELADADPALVEPDPVTGLLPNRLYTVIALREVPGAPPLVLVRNPWGIEGDWEGDWGEGSAMWEDYPDVEEALASGNTTPWTTDGENNGLFWMPFVDFCENFTTLFVCRIFDDDAYYQYCVEGDWAGKTAAGPPRRPLRAAQGVLDFNAVYPQGKKNEKKGAGGISPKASDGAAAPSANGQKEAYAESLARHFEGSKMLCEDGEPFWFNNPQFRVVTGSRPCRIYVSLQQRQGRRAGAAKRVGPSIGFHLLKIDSEAEGVLGRIWELKDVIADSAQDLMASKEALGEVVCQDVTLEPDTKYVIVPHAGQKNREGRFCLRVFCRSALDIASVTETSSVYLPGAWERTPEQDSCGGPVLVVEEESKPANKAGMPLTPPPTEPEEEGAQPETVTLLKMKQNPKWCQNPQYWVRFAETSDDPLAQSATIKFVVRRTDRRQEGTRRKPRAGADDVQVGVVAVKVRGRATSVTSRRRQQNKRRVNALGKPLPTKESTLKRRTVNRNATGDEMQVEAPETLKCINAADWHRMNLYENVETACLTLTNVTSASFTDGLIVSPCLSSRGTKGTYVLEVHSSLPLRIEGLTDGADKTLAGEWAEGSAGGSHIHTDSWKKNPKFQLRLNSTGPAQVKVRLSRPEDYWAPKMLRNAVGAMMGFYIYQGQRPNRGAVTLVNGKPWSDSAFVPSLDVCTPQNFILEPLPDDDFYTIMPATYDPGNHGPFHLTVTSEAPFSLRRESDGGNKGREGGQGRREK</sequence>
<accession>A0A7S1U0F0</accession>
<dbReference type="SUPFAM" id="SSF49758">
    <property type="entry name" value="Calpain large subunit, middle domain (domain III)"/>
    <property type="match status" value="3"/>
</dbReference>
<dbReference type="PANTHER" id="PTHR10183">
    <property type="entry name" value="CALPAIN"/>
    <property type="match status" value="1"/>
</dbReference>
<feature type="region of interest" description="Disordered" evidence="7">
    <location>
        <begin position="404"/>
        <end position="427"/>
    </location>
</feature>
<dbReference type="Pfam" id="PF01067">
    <property type="entry name" value="Calpain_III"/>
    <property type="match status" value="2"/>
</dbReference>
<dbReference type="SUPFAM" id="SSF54001">
    <property type="entry name" value="Cysteine proteinases"/>
    <property type="match status" value="1"/>
</dbReference>
<dbReference type="PANTHER" id="PTHR10183:SF379">
    <property type="entry name" value="CALPAIN-5"/>
    <property type="match status" value="1"/>
</dbReference>
<dbReference type="SMART" id="SM00720">
    <property type="entry name" value="calpain_III"/>
    <property type="match status" value="1"/>
</dbReference>
<dbReference type="Gene3D" id="2.60.120.380">
    <property type="match status" value="3"/>
</dbReference>
<evidence type="ECO:0000313" key="9">
    <source>
        <dbReference type="EMBL" id="CAD9251131.1"/>
    </source>
</evidence>
<feature type="region of interest" description="Disordered" evidence="7">
    <location>
        <begin position="612"/>
        <end position="633"/>
    </location>
</feature>
<dbReference type="InterPro" id="IPR001300">
    <property type="entry name" value="Peptidase_C2_calpain_cat"/>
</dbReference>
<dbReference type="InterPro" id="IPR038765">
    <property type="entry name" value="Papain-like_cys_pep_sf"/>
</dbReference>
<feature type="domain" description="Calpain catalytic" evidence="8">
    <location>
        <begin position="23"/>
        <end position="360"/>
    </location>
</feature>
<gene>
    <name evidence="9" type="ORF">PPAR1163_LOCUS9492</name>
</gene>
<comment type="similarity">
    <text evidence="1">Belongs to the peptidase C2 family.</text>
</comment>
<name>A0A7S1U0F0_9STRA</name>
<dbReference type="AlphaFoldDB" id="A0A7S1U0F0"/>
<evidence type="ECO:0000256" key="5">
    <source>
        <dbReference type="PIRSR" id="PIRSR622684-1"/>
    </source>
</evidence>
<evidence type="ECO:0000256" key="1">
    <source>
        <dbReference type="ARBA" id="ARBA00007623"/>
    </source>
</evidence>
<feature type="active site" evidence="5">
    <location>
        <position position="293"/>
    </location>
</feature>
<dbReference type="PRINTS" id="PR00704">
    <property type="entry name" value="CALPAIN"/>
</dbReference>
<evidence type="ECO:0000256" key="2">
    <source>
        <dbReference type="ARBA" id="ARBA00022670"/>
    </source>
</evidence>
<feature type="region of interest" description="Disordered" evidence="7">
    <location>
        <begin position="971"/>
        <end position="996"/>
    </location>
</feature>
<dbReference type="SMART" id="SM00230">
    <property type="entry name" value="CysPc"/>
    <property type="match status" value="1"/>
</dbReference>
<proteinExistence type="inferred from homology"/>
<dbReference type="EMBL" id="HBGJ01014784">
    <property type="protein sequence ID" value="CAD9251131.1"/>
    <property type="molecule type" value="Transcribed_RNA"/>
</dbReference>
<dbReference type="Gene3D" id="3.90.70.10">
    <property type="entry name" value="Cysteine proteinases"/>
    <property type="match status" value="1"/>
</dbReference>